<dbReference type="GO" id="GO:0045505">
    <property type="term" value="F:dynein intermediate chain binding"/>
    <property type="evidence" value="ECO:0007669"/>
    <property type="project" value="InterPro"/>
</dbReference>
<accession>A0A8S1BBW2</accession>
<sequence>MNPKLMIPDDMGQLHSLTTVLIHETDRFNTLLALIHSSLNDLQKAIKGLVVMSEAFEAVFTSFLNNKVPGMWHRKGYNSLKSLGSWIYDLTLRIDFVEKWLVEGLQPSSWVSGFVLSARPADGFTTIVCTSLPSAYRRIDV</sequence>
<dbReference type="EMBL" id="CADEBD010000426">
    <property type="protein sequence ID" value="CAB3255280.1"/>
    <property type="molecule type" value="Genomic_DNA"/>
</dbReference>
<organism evidence="2 3">
    <name type="scientific">Arctia plantaginis</name>
    <name type="common">Wood tiger moth</name>
    <name type="synonym">Phalaena plantaginis</name>
    <dbReference type="NCBI Taxonomy" id="874455"/>
    <lineage>
        <taxon>Eukaryota</taxon>
        <taxon>Metazoa</taxon>
        <taxon>Ecdysozoa</taxon>
        <taxon>Arthropoda</taxon>
        <taxon>Hexapoda</taxon>
        <taxon>Insecta</taxon>
        <taxon>Pterygota</taxon>
        <taxon>Neoptera</taxon>
        <taxon>Endopterygota</taxon>
        <taxon>Lepidoptera</taxon>
        <taxon>Glossata</taxon>
        <taxon>Ditrysia</taxon>
        <taxon>Noctuoidea</taxon>
        <taxon>Erebidae</taxon>
        <taxon>Arctiinae</taxon>
        <taxon>Arctia</taxon>
    </lineage>
</organism>
<dbReference type="Pfam" id="PF18199">
    <property type="entry name" value="Dynein_C"/>
    <property type="match status" value="1"/>
</dbReference>
<dbReference type="GO" id="GO:0051959">
    <property type="term" value="F:dynein light intermediate chain binding"/>
    <property type="evidence" value="ECO:0007669"/>
    <property type="project" value="InterPro"/>
</dbReference>
<evidence type="ECO:0000313" key="2">
    <source>
        <dbReference type="EMBL" id="CAB3255280.1"/>
    </source>
</evidence>
<dbReference type="AlphaFoldDB" id="A0A8S1BBW2"/>
<dbReference type="OrthoDB" id="263560at2759"/>
<dbReference type="GO" id="GO:0007018">
    <property type="term" value="P:microtubule-based movement"/>
    <property type="evidence" value="ECO:0007669"/>
    <property type="project" value="InterPro"/>
</dbReference>
<reference evidence="2 3" key="1">
    <citation type="submission" date="2020-04" db="EMBL/GenBank/DDBJ databases">
        <authorList>
            <person name="Wallbank WR R."/>
            <person name="Pardo Diaz C."/>
            <person name="Kozak K."/>
            <person name="Martin S."/>
            <person name="Jiggins C."/>
            <person name="Moest M."/>
            <person name="Warren A I."/>
            <person name="Byers J.R.P. K."/>
            <person name="Montejo-Kovacevich G."/>
            <person name="Yen C E."/>
        </authorList>
    </citation>
    <scope>NUCLEOTIDE SEQUENCE [LARGE SCALE GENOMIC DNA]</scope>
</reference>
<protein>
    <recommendedName>
        <fullName evidence="1">Dynein heavy chain C-terminal domain-containing protein</fullName>
    </recommendedName>
</protein>
<dbReference type="PANTHER" id="PTHR22878:SF68">
    <property type="entry name" value="DYNEIN HEAVY CHAIN 6, AXONEMAL-LIKE"/>
    <property type="match status" value="1"/>
</dbReference>
<evidence type="ECO:0000259" key="1">
    <source>
        <dbReference type="Pfam" id="PF18199"/>
    </source>
</evidence>
<dbReference type="InterPro" id="IPR041228">
    <property type="entry name" value="Dynein_C"/>
</dbReference>
<dbReference type="GO" id="GO:0030286">
    <property type="term" value="C:dynein complex"/>
    <property type="evidence" value="ECO:0007669"/>
    <property type="project" value="InterPro"/>
</dbReference>
<name>A0A8S1BBW2_ARCPL</name>
<evidence type="ECO:0000313" key="3">
    <source>
        <dbReference type="Proteomes" id="UP000494256"/>
    </source>
</evidence>
<feature type="domain" description="Dynein heavy chain C-terminal" evidence="1">
    <location>
        <begin position="11"/>
        <end position="115"/>
    </location>
</feature>
<dbReference type="PANTHER" id="PTHR22878">
    <property type="entry name" value="DYNEIN HEAVY CHAIN 6, AXONEMAL-LIKE-RELATED"/>
    <property type="match status" value="1"/>
</dbReference>
<dbReference type="InterPro" id="IPR026983">
    <property type="entry name" value="DHC"/>
</dbReference>
<dbReference type="Proteomes" id="UP000494256">
    <property type="component" value="Unassembled WGS sequence"/>
</dbReference>
<comment type="caution">
    <text evidence="2">The sequence shown here is derived from an EMBL/GenBank/DDBJ whole genome shotgun (WGS) entry which is preliminary data.</text>
</comment>
<dbReference type="Gene3D" id="1.20.1270.280">
    <property type="match status" value="1"/>
</dbReference>
<gene>
    <name evidence="2" type="ORF">APLA_LOCUS15187</name>
</gene>
<proteinExistence type="predicted"/>